<protein>
    <submittedName>
        <fullName evidence="2">Uncharacterized protein</fullName>
    </submittedName>
</protein>
<dbReference type="EMBL" id="CM010716">
    <property type="protein sequence ID" value="RZC52292.1"/>
    <property type="molecule type" value="Genomic_DNA"/>
</dbReference>
<name>A0A4Y7IX47_PAPSO</name>
<dbReference type="Gramene" id="RZC52292">
    <property type="protein sequence ID" value="RZC52292"/>
    <property type="gene ID" value="C5167_020718"/>
</dbReference>
<feature type="coiled-coil region" evidence="1">
    <location>
        <begin position="28"/>
        <end position="85"/>
    </location>
</feature>
<keyword evidence="3" id="KW-1185">Reference proteome</keyword>
<keyword evidence="1" id="KW-0175">Coiled coil</keyword>
<evidence type="ECO:0000313" key="2">
    <source>
        <dbReference type="EMBL" id="RZC52292.1"/>
    </source>
</evidence>
<evidence type="ECO:0000256" key="1">
    <source>
        <dbReference type="SAM" id="Coils"/>
    </source>
</evidence>
<proteinExistence type="predicted"/>
<accession>A0A4Y7IX47</accession>
<evidence type="ECO:0000313" key="3">
    <source>
        <dbReference type="Proteomes" id="UP000316621"/>
    </source>
</evidence>
<dbReference type="AlphaFoldDB" id="A0A4Y7IX47"/>
<gene>
    <name evidence="2" type="ORF">C5167_020718</name>
</gene>
<sequence>MKVVPDNPTCSEFTTTGIRAVDSTTTTMAAATTKASQVEAEIKELTTRYIRLIWDRNSPDRDFNLLQIENLISIAEKKLESLQEVGDMEPTEMEDEIVIEEVIIDLSSAPNFTQRPSNPPVSYEVLGSFPATNRSHNLVEGNFRSTPLIVLSIINGSGSIDGSGGIEKTQKYKSTTMFLDYQEGKPFNFGNESCDADVGFQVRKVINGEVKGISLLNEFSGNTSSSLGVEEVVIMDMVGNPV</sequence>
<reference evidence="2 3" key="1">
    <citation type="journal article" date="2018" name="Science">
        <title>The opium poppy genome and morphinan production.</title>
        <authorList>
            <person name="Guo L."/>
            <person name="Winzer T."/>
            <person name="Yang X."/>
            <person name="Li Y."/>
            <person name="Ning Z."/>
            <person name="He Z."/>
            <person name="Teodor R."/>
            <person name="Lu Y."/>
            <person name="Bowser T.A."/>
            <person name="Graham I.A."/>
            <person name="Ye K."/>
        </authorList>
    </citation>
    <scope>NUCLEOTIDE SEQUENCE [LARGE SCALE GENOMIC DNA]</scope>
    <source>
        <strain evidence="3">cv. HN1</strain>
        <tissue evidence="2">Leaves</tissue>
    </source>
</reference>
<dbReference type="Proteomes" id="UP000316621">
    <property type="component" value="Chromosome 2"/>
</dbReference>
<organism evidence="2 3">
    <name type="scientific">Papaver somniferum</name>
    <name type="common">Opium poppy</name>
    <dbReference type="NCBI Taxonomy" id="3469"/>
    <lineage>
        <taxon>Eukaryota</taxon>
        <taxon>Viridiplantae</taxon>
        <taxon>Streptophyta</taxon>
        <taxon>Embryophyta</taxon>
        <taxon>Tracheophyta</taxon>
        <taxon>Spermatophyta</taxon>
        <taxon>Magnoliopsida</taxon>
        <taxon>Ranunculales</taxon>
        <taxon>Papaveraceae</taxon>
        <taxon>Papaveroideae</taxon>
        <taxon>Papaver</taxon>
    </lineage>
</organism>